<dbReference type="RefSeq" id="WP_379763277.1">
    <property type="nucleotide sequence ID" value="NZ_JBHSCL010000004.1"/>
</dbReference>
<gene>
    <name evidence="2" type="ORF">ACFOWS_07350</name>
</gene>
<dbReference type="Proteomes" id="UP001595841">
    <property type="component" value="Unassembled WGS sequence"/>
</dbReference>
<keyword evidence="1" id="KW-1133">Transmembrane helix</keyword>
<accession>A0ABV8PLZ1</accession>
<name>A0ABV8PLZ1_9FLAO</name>
<organism evidence="2 3">
    <name type="scientific">Flagellimonas marina</name>
    <dbReference type="NCBI Taxonomy" id="1775168"/>
    <lineage>
        <taxon>Bacteria</taxon>
        <taxon>Pseudomonadati</taxon>
        <taxon>Bacteroidota</taxon>
        <taxon>Flavobacteriia</taxon>
        <taxon>Flavobacteriales</taxon>
        <taxon>Flavobacteriaceae</taxon>
        <taxon>Flagellimonas</taxon>
    </lineage>
</organism>
<evidence type="ECO:0000313" key="3">
    <source>
        <dbReference type="Proteomes" id="UP001595841"/>
    </source>
</evidence>
<evidence type="ECO:0000313" key="2">
    <source>
        <dbReference type="EMBL" id="MFC4219942.1"/>
    </source>
</evidence>
<dbReference type="Pfam" id="PF19589">
    <property type="entry name" value="DUF6095"/>
    <property type="match status" value="1"/>
</dbReference>
<dbReference type="EMBL" id="JBHSCL010000004">
    <property type="protein sequence ID" value="MFC4219942.1"/>
    <property type="molecule type" value="Genomic_DNA"/>
</dbReference>
<comment type="caution">
    <text evidence="2">The sequence shown here is derived from an EMBL/GenBank/DDBJ whole genome shotgun (WGS) entry which is preliminary data.</text>
</comment>
<sequence length="79" mass="8846">MKRTDKELLVKGLKSFGYTVAAMFLGPFLIYQAFRNEDNPLFIPVLILGILFGGLAIYLGFRSVNIVMDAVFGKKKSKN</sequence>
<feature type="transmembrane region" description="Helical" evidence="1">
    <location>
        <begin position="12"/>
        <end position="34"/>
    </location>
</feature>
<dbReference type="InterPro" id="IPR046077">
    <property type="entry name" value="DUF6095"/>
</dbReference>
<proteinExistence type="predicted"/>
<feature type="transmembrane region" description="Helical" evidence="1">
    <location>
        <begin position="40"/>
        <end position="61"/>
    </location>
</feature>
<reference evidence="3" key="1">
    <citation type="journal article" date="2019" name="Int. J. Syst. Evol. Microbiol.">
        <title>The Global Catalogue of Microorganisms (GCM) 10K type strain sequencing project: providing services to taxonomists for standard genome sequencing and annotation.</title>
        <authorList>
            <consortium name="The Broad Institute Genomics Platform"/>
            <consortium name="The Broad Institute Genome Sequencing Center for Infectious Disease"/>
            <person name="Wu L."/>
            <person name="Ma J."/>
        </authorList>
    </citation>
    <scope>NUCLEOTIDE SEQUENCE [LARGE SCALE GENOMIC DNA]</scope>
    <source>
        <strain evidence="3">CGMCC 1.15774</strain>
    </source>
</reference>
<keyword evidence="3" id="KW-1185">Reference proteome</keyword>
<protein>
    <submittedName>
        <fullName evidence="2">DUF6095 family protein</fullName>
    </submittedName>
</protein>
<evidence type="ECO:0000256" key="1">
    <source>
        <dbReference type="SAM" id="Phobius"/>
    </source>
</evidence>
<keyword evidence="1" id="KW-0812">Transmembrane</keyword>
<keyword evidence="1" id="KW-0472">Membrane</keyword>